<dbReference type="PROSITE" id="PS50011">
    <property type="entry name" value="PROTEIN_KINASE_DOM"/>
    <property type="match status" value="1"/>
</dbReference>
<dbReference type="InterPro" id="IPR000719">
    <property type="entry name" value="Prot_kinase_dom"/>
</dbReference>
<name>A0ABR2KYQ7_9EUKA</name>
<evidence type="ECO:0000313" key="3">
    <source>
        <dbReference type="Proteomes" id="UP001470230"/>
    </source>
</evidence>
<dbReference type="SMART" id="SM00220">
    <property type="entry name" value="S_TKc"/>
    <property type="match status" value="1"/>
</dbReference>
<dbReference type="PANTHER" id="PTHR44167">
    <property type="entry name" value="OVARIAN-SPECIFIC SERINE/THREONINE-PROTEIN KINASE LOK-RELATED"/>
    <property type="match status" value="1"/>
</dbReference>
<organism evidence="2 3">
    <name type="scientific">Tritrichomonas musculus</name>
    <dbReference type="NCBI Taxonomy" id="1915356"/>
    <lineage>
        <taxon>Eukaryota</taxon>
        <taxon>Metamonada</taxon>
        <taxon>Parabasalia</taxon>
        <taxon>Tritrichomonadida</taxon>
        <taxon>Tritrichomonadidae</taxon>
        <taxon>Tritrichomonas</taxon>
    </lineage>
</organism>
<accession>A0ABR2KYQ7</accession>
<sequence>MRKVSFGGINIKGYEIISFLSRRAQTSIAKAKKDNKLYLLKITKKNTELHFINNISCSTIIAPYEYFLFQRHLVIVFELAHCDLYQFLQKNNTIPMNTTLQIMEDCFQALYYLHCEEIIHHDIKLENIVIFKNSQGTYHAKLISFSGAKSIDKEPICHCHFCTPGYYGPEFHEGHTYSTDIYSLGITLRYLWSRTQKTGDSVKIIDNILKRMILNDSDDRITAQECYSIIYYNVLQRHIQAQNNSINSTN</sequence>
<dbReference type="SUPFAM" id="SSF56112">
    <property type="entry name" value="Protein kinase-like (PK-like)"/>
    <property type="match status" value="1"/>
</dbReference>
<evidence type="ECO:0000259" key="1">
    <source>
        <dbReference type="PROSITE" id="PS50011"/>
    </source>
</evidence>
<dbReference type="CDD" id="cd00180">
    <property type="entry name" value="PKc"/>
    <property type="match status" value="1"/>
</dbReference>
<comment type="caution">
    <text evidence="2">The sequence shown here is derived from an EMBL/GenBank/DDBJ whole genome shotgun (WGS) entry which is preliminary data.</text>
</comment>
<proteinExistence type="predicted"/>
<keyword evidence="3" id="KW-1185">Reference proteome</keyword>
<dbReference type="EMBL" id="JAPFFF010000002">
    <property type="protein sequence ID" value="KAK8896260.1"/>
    <property type="molecule type" value="Genomic_DNA"/>
</dbReference>
<dbReference type="InterPro" id="IPR011009">
    <property type="entry name" value="Kinase-like_dom_sf"/>
</dbReference>
<dbReference type="InterPro" id="IPR008271">
    <property type="entry name" value="Ser/Thr_kinase_AS"/>
</dbReference>
<reference evidence="2 3" key="1">
    <citation type="submission" date="2024-04" db="EMBL/GenBank/DDBJ databases">
        <title>Tritrichomonas musculus Genome.</title>
        <authorList>
            <person name="Alves-Ferreira E."/>
            <person name="Grigg M."/>
            <person name="Lorenzi H."/>
            <person name="Galac M."/>
        </authorList>
    </citation>
    <scope>NUCLEOTIDE SEQUENCE [LARGE SCALE GENOMIC DNA]</scope>
    <source>
        <strain evidence="2 3">EAF2021</strain>
    </source>
</reference>
<evidence type="ECO:0000313" key="2">
    <source>
        <dbReference type="EMBL" id="KAK8896260.1"/>
    </source>
</evidence>
<dbReference type="Gene3D" id="1.10.510.10">
    <property type="entry name" value="Transferase(Phosphotransferase) domain 1"/>
    <property type="match status" value="1"/>
</dbReference>
<dbReference type="Pfam" id="PF00069">
    <property type="entry name" value="Pkinase"/>
    <property type="match status" value="1"/>
</dbReference>
<dbReference type="PROSITE" id="PS00108">
    <property type="entry name" value="PROTEIN_KINASE_ST"/>
    <property type="match status" value="1"/>
</dbReference>
<dbReference type="PANTHER" id="PTHR44167:SF18">
    <property type="entry name" value="PROTEIN KINASE DOMAIN-CONTAINING PROTEIN"/>
    <property type="match status" value="1"/>
</dbReference>
<feature type="domain" description="Protein kinase" evidence="1">
    <location>
        <begin position="14"/>
        <end position="250"/>
    </location>
</feature>
<protein>
    <recommendedName>
        <fullName evidence="1">Protein kinase domain-containing protein</fullName>
    </recommendedName>
</protein>
<dbReference type="Proteomes" id="UP001470230">
    <property type="component" value="Unassembled WGS sequence"/>
</dbReference>
<gene>
    <name evidence="2" type="ORF">M9Y10_014157</name>
</gene>